<reference evidence="2 3" key="1">
    <citation type="submission" date="2014-11" db="EMBL/GenBank/DDBJ databases">
        <title>Draft Genome Sequences of Paenibacillus polymyxa NRRL B-30509 and Paenibacillus terrae NRRL B-30644, Strains from a Poultry Environment that Produce Tridecaptin A and Paenicidins.</title>
        <authorList>
            <person name="van Belkum M.J."/>
            <person name="Lohans C.T."/>
            <person name="Vederas J.C."/>
        </authorList>
    </citation>
    <scope>NUCLEOTIDE SEQUENCE [LARGE SCALE GENOMIC DNA]</scope>
    <source>
        <strain evidence="2 3">NRRL B-30644</strain>
    </source>
</reference>
<gene>
    <name evidence="2" type="ORF">QD47_18460</name>
</gene>
<name>A0A0D7WYB6_9BACL</name>
<dbReference type="AlphaFoldDB" id="A0A0D7WYB6"/>
<dbReference type="PANTHER" id="PTHR39179">
    <property type="entry name" value="SPORE COAT PROTEIN I"/>
    <property type="match status" value="1"/>
</dbReference>
<accession>A0A0D7WYB6</accession>
<protein>
    <submittedName>
        <fullName evidence="2">Sporulation protein</fullName>
    </submittedName>
</protein>
<dbReference type="OrthoDB" id="9771902at2"/>
<dbReference type="RefSeq" id="WP_044647509.1">
    <property type="nucleotide sequence ID" value="NZ_JTHP01000040.1"/>
</dbReference>
<dbReference type="InterPro" id="IPR011009">
    <property type="entry name" value="Kinase-like_dom_sf"/>
</dbReference>
<dbReference type="GO" id="GO:0042601">
    <property type="term" value="C:endospore-forming forespore"/>
    <property type="evidence" value="ECO:0007669"/>
    <property type="project" value="TreeGrafter"/>
</dbReference>
<dbReference type="PANTHER" id="PTHR39179:SF1">
    <property type="entry name" value="SPORE COAT PROTEIN I"/>
    <property type="match status" value="1"/>
</dbReference>
<organism evidence="2 3">
    <name type="scientific">Paenibacillus terrae</name>
    <dbReference type="NCBI Taxonomy" id="159743"/>
    <lineage>
        <taxon>Bacteria</taxon>
        <taxon>Bacillati</taxon>
        <taxon>Bacillota</taxon>
        <taxon>Bacilli</taxon>
        <taxon>Bacillales</taxon>
        <taxon>Paenibacillaceae</taxon>
        <taxon>Paenibacillus</taxon>
    </lineage>
</organism>
<dbReference type="SUPFAM" id="SSF56112">
    <property type="entry name" value="Protein kinase-like (PK-like)"/>
    <property type="match status" value="1"/>
</dbReference>
<dbReference type="InterPro" id="IPR002575">
    <property type="entry name" value="Aminoglycoside_PTrfase"/>
</dbReference>
<dbReference type="Gene3D" id="3.30.200.20">
    <property type="entry name" value="Phosphorylase Kinase, domain 1"/>
    <property type="match status" value="1"/>
</dbReference>
<dbReference type="Gene3D" id="3.90.1200.10">
    <property type="match status" value="1"/>
</dbReference>
<dbReference type="InterPro" id="IPR047175">
    <property type="entry name" value="CotS-like"/>
</dbReference>
<feature type="domain" description="Aminoglycoside phosphotransferase" evidence="1">
    <location>
        <begin position="28"/>
        <end position="237"/>
    </location>
</feature>
<evidence type="ECO:0000313" key="3">
    <source>
        <dbReference type="Proteomes" id="UP000032534"/>
    </source>
</evidence>
<keyword evidence="3" id="KW-1185">Reference proteome</keyword>
<sequence>MSILSNVEQMYGIKIQRTRQKKDIHKIETAGMTYCLKPYKFPEDEIRFITRVLSFLDERGFTRSQKVYPTMQQTAYMTHEGISYTLTNWVDGERPKFTKKIDFKKGISTLAKFHSSAVGFPVTEAPADRIRYEGLGDEIARYKKHLSPYKGTAHLVALCEEASKHLQQPKVREAINSEQKAAAFIHGDYNYPNLIKDRQLKIHLIDFENCSLHVRMKDLSHLLHRNCLWNGTKMLRAVDYYQRYRPLSAHDLHLLHTLLISPYHVVRNIRIGGIRSAKRVIPSFVQLNKYRRELRALL</sequence>
<proteinExistence type="predicted"/>
<evidence type="ECO:0000259" key="1">
    <source>
        <dbReference type="Pfam" id="PF01636"/>
    </source>
</evidence>
<dbReference type="EMBL" id="JTHP01000040">
    <property type="protein sequence ID" value="KJD44186.1"/>
    <property type="molecule type" value="Genomic_DNA"/>
</dbReference>
<comment type="caution">
    <text evidence="2">The sequence shown here is derived from an EMBL/GenBank/DDBJ whole genome shotgun (WGS) entry which is preliminary data.</text>
</comment>
<dbReference type="PATRIC" id="fig|159743.3.peg.4106"/>
<dbReference type="Proteomes" id="UP000032534">
    <property type="component" value="Unassembled WGS sequence"/>
</dbReference>
<dbReference type="Pfam" id="PF01636">
    <property type="entry name" value="APH"/>
    <property type="match status" value="1"/>
</dbReference>
<evidence type="ECO:0000313" key="2">
    <source>
        <dbReference type="EMBL" id="KJD44186.1"/>
    </source>
</evidence>